<dbReference type="Gene3D" id="2.60.40.10">
    <property type="entry name" value="Immunoglobulins"/>
    <property type="match status" value="1"/>
</dbReference>
<dbReference type="AlphaFoldDB" id="A0A2A2HMW1"/>
<name>A0A2A2HMW1_9EURY</name>
<dbReference type="InterPro" id="IPR013783">
    <property type="entry name" value="Ig-like_fold"/>
</dbReference>
<comment type="caution">
    <text evidence="2">The sequence shown here is derived from an EMBL/GenBank/DDBJ whole genome shotgun (WGS) entry which is preliminary data.</text>
</comment>
<reference evidence="2 3" key="1">
    <citation type="journal article" date="2017" name="BMC Genomics">
        <title>Genomic analysis of methanogenic archaea reveals a shift towards energy conservation.</title>
        <authorList>
            <person name="Gilmore S.P."/>
            <person name="Henske J.K."/>
            <person name="Sexton J.A."/>
            <person name="Solomon K.V."/>
            <person name="Seppala S."/>
            <person name="Yoo J.I."/>
            <person name="Huyett L.M."/>
            <person name="Pressman A."/>
            <person name="Cogan J.Z."/>
            <person name="Kivenson V."/>
            <person name="Peng X."/>
            <person name="Tan Y."/>
            <person name="Valentine D.L."/>
            <person name="O'Malley M.A."/>
        </authorList>
    </citation>
    <scope>NUCLEOTIDE SEQUENCE [LARGE SCALE GENOMIC DNA]</scope>
    <source>
        <strain evidence="2 3">MC-15</strain>
    </source>
</reference>
<evidence type="ECO:0008006" key="4">
    <source>
        <dbReference type="Google" id="ProtNLM"/>
    </source>
</evidence>
<dbReference type="PANTHER" id="PTHR35902">
    <property type="entry name" value="S-LAYER DOMAIN-LIKE PROTEIN-RELATED"/>
    <property type="match status" value="1"/>
</dbReference>
<organism evidence="2 3">
    <name type="scientific">Methanosarcina spelaei</name>
    <dbReference type="NCBI Taxonomy" id="1036679"/>
    <lineage>
        <taxon>Archaea</taxon>
        <taxon>Methanobacteriati</taxon>
        <taxon>Methanobacteriota</taxon>
        <taxon>Stenosarchaea group</taxon>
        <taxon>Methanomicrobia</taxon>
        <taxon>Methanosarcinales</taxon>
        <taxon>Methanosarcinaceae</taxon>
        <taxon>Methanosarcina</taxon>
    </lineage>
</organism>
<keyword evidence="1" id="KW-1133">Transmembrane helix</keyword>
<accession>A0A2A2HMW1</accession>
<evidence type="ECO:0000256" key="1">
    <source>
        <dbReference type="SAM" id="Phobius"/>
    </source>
</evidence>
<dbReference type="OrthoDB" id="65070at2157"/>
<dbReference type="RefSeq" id="WP_095646070.1">
    <property type="nucleotide sequence ID" value="NZ_LMVP01000548.1"/>
</dbReference>
<protein>
    <recommendedName>
        <fullName evidence="4">CARDB domain-containing protein</fullName>
    </recommendedName>
</protein>
<evidence type="ECO:0000313" key="2">
    <source>
        <dbReference type="EMBL" id="PAV10680.1"/>
    </source>
</evidence>
<evidence type="ECO:0000313" key="3">
    <source>
        <dbReference type="Proteomes" id="UP000218164"/>
    </source>
</evidence>
<keyword evidence="1" id="KW-0812">Transmembrane</keyword>
<feature type="transmembrane region" description="Helical" evidence="1">
    <location>
        <begin position="390"/>
        <end position="408"/>
    </location>
</feature>
<proteinExistence type="predicted"/>
<sequence>MEMIKKITVATIFSLLLISLLFAAPASAAVGGENLKVTIVETNPYPAKIGEYLTLTVQVENIGGNKADNVDIEIVPQYPFSLDSEANAIKNIGVLNPGRTATKEFYLFVDKNAQKGVRSIDIRTKTGKNSPWSEKSFDIRIGTETFNSKGTVELKEFVSDPEFFMPGDRGTVTVTLKNTASNPTVTIGGSDFDTNARIQAAVLRPLSEGIIVLDAPYGDMGLLGPGDSIKLTFNVKVAEDAPEGTHNFELAIEGNSFDYNSRKNIPLKVDSSNIRVIPSKELKLTNGESTIEFDVANTHPNEFSSVSIKPEAEGITFYPVEYFIGPMNPDELFTIEFNAVANDSWSASKEGEINMSLTANYNNGINRHVNTVGDLRFANTSEIAESNSKTILTGGLIIISIPAAFIFYRRRKQ</sequence>
<dbReference type="PANTHER" id="PTHR35902:SF3">
    <property type="entry name" value="NPCBM-ASSOCIATED, NEW3 DOMAIN OF ALPHA-GALACTOSIDASE"/>
    <property type="match status" value="1"/>
</dbReference>
<dbReference type="Proteomes" id="UP000218164">
    <property type="component" value="Unassembled WGS sequence"/>
</dbReference>
<gene>
    <name evidence="2" type="ORF">ASJ81_12790</name>
</gene>
<keyword evidence="3" id="KW-1185">Reference proteome</keyword>
<keyword evidence="1" id="KW-0472">Membrane</keyword>
<dbReference type="EMBL" id="LMVP01000548">
    <property type="protein sequence ID" value="PAV10680.1"/>
    <property type="molecule type" value="Genomic_DNA"/>
</dbReference>